<reference evidence="2 3" key="1">
    <citation type="journal article" date="2019" name="Int. J. Syst. Evol. Microbiol.">
        <title>The Global Catalogue of Microorganisms (GCM) 10K type strain sequencing project: providing services to taxonomists for standard genome sequencing and annotation.</title>
        <authorList>
            <consortium name="The Broad Institute Genomics Platform"/>
            <consortium name="The Broad Institute Genome Sequencing Center for Infectious Disease"/>
            <person name="Wu L."/>
            <person name="Ma J."/>
        </authorList>
    </citation>
    <scope>NUCLEOTIDE SEQUENCE [LARGE SCALE GENOMIC DNA]</scope>
    <source>
        <strain evidence="2 3">JCM 4524</strain>
    </source>
</reference>
<protein>
    <submittedName>
        <fullName evidence="2">Uncharacterized protein</fullName>
    </submittedName>
</protein>
<dbReference type="EMBL" id="BAAASJ010000020">
    <property type="protein sequence ID" value="GAA2628079.1"/>
    <property type="molecule type" value="Genomic_DNA"/>
</dbReference>
<evidence type="ECO:0000313" key="3">
    <source>
        <dbReference type="Proteomes" id="UP001500151"/>
    </source>
</evidence>
<evidence type="ECO:0000313" key="2">
    <source>
        <dbReference type="EMBL" id="GAA2628079.1"/>
    </source>
</evidence>
<accession>A0ABN3QJP2</accession>
<evidence type="ECO:0000256" key="1">
    <source>
        <dbReference type="SAM" id="MobiDB-lite"/>
    </source>
</evidence>
<proteinExistence type="predicted"/>
<organism evidence="2 3">
    <name type="scientific">Streptomyces vastus</name>
    <dbReference type="NCBI Taxonomy" id="285451"/>
    <lineage>
        <taxon>Bacteria</taxon>
        <taxon>Bacillati</taxon>
        <taxon>Actinomycetota</taxon>
        <taxon>Actinomycetes</taxon>
        <taxon>Kitasatosporales</taxon>
        <taxon>Streptomycetaceae</taxon>
        <taxon>Streptomyces</taxon>
    </lineage>
</organism>
<name>A0ABN3QJP2_9ACTN</name>
<dbReference type="Proteomes" id="UP001500151">
    <property type="component" value="Unassembled WGS sequence"/>
</dbReference>
<keyword evidence="3" id="KW-1185">Reference proteome</keyword>
<feature type="region of interest" description="Disordered" evidence="1">
    <location>
        <begin position="1"/>
        <end position="20"/>
    </location>
</feature>
<gene>
    <name evidence="2" type="ORF">GCM10010307_17670</name>
</gene>
<sequence length="346" mass="39344">MEGKRGTEERSPAHEHMEPIRTRPDVHYPLVLNGLDYLLSAVDHLADNPDPRNLKYAVLHLQAATEVLLKARLELEHFSLVFKDPARASVEDFRKGSFESCGMRDVIVRLRNIAQVSIEEKDARAIDSLAEARNALQHYGLTASAYRVEAQAVYVLAFLLSFVRQHLFTADYGPVSETEEIIRTIEEVENKAREIRTLLERRSKRARSVIGKQLDRVVRCPFCREWAALVDGKGDRYNAVACRCCEQSFGAEIYLEDRWHRWEYELDSPDAETPSPQRCPICDEDELVHKARTAKSPDDEVALCFYCGTIFDVLSECTMDKCQGVYVPDGSTLRTCPVHTPRDNGA</sequence>
<comment type="caution">
    <text evidence="2">The sequence shown here is derived from an EMBL/GenBank/DDBJ whole genome shotgun (WGS) entry which is preliminary data.</text>
</comment>